<proteinExistence type="predicted"/>
<organism evidence="2 3">
    <name type="scientific">Lolium multiflorum</name>
    <name type="common">Italian ryegrass</name>
    <name type="synonym">Lolium perenne subsp. multiflorum</name>
    <dbReference type="NCBI Taxonomy" id="4521"/>
    <lineage>
        <taxon>Eukaryota</taxon>
        <taxon>Viridiplantae</taxon>
        <taxon>Streptophyta</taxon>
        <taxon>Embryophyta</taxon>
        <taxon>Tracheophyta</taxon>
        <taxon>Spermatophyta</taxon>
        <taxon>Magnoliopsida</taxon>
        <taxon>Liliopsida</taxon>
        <taxon>Poales</taxon>
        <taxon>Poaceae</taxon>
        <taxon>BOP clade</taxon>
        <taxon>Pooideae</taxon>
        <taxon>Poodae</taxon>
        <taxon>Poeae</taxon>
        <taxon>Poeae Chloroplast Group 2 (Poeae type)</taxon>
        <taxon>Loliodinae</taxon>
        <taxon>Loliinae</taxon>
        <taxon>Lolium</taxon>
    </lineage>
</organism>
<gene>
    <name evidence="2" type="ORF">QYE76_019836</name>
</gene>
<dbReference type="PANTHER" id="PTHR31672:SF13">
    <property type="entry name" value="F-BOX PROTEIN CPR30-LIKE"/>
    <property type="match status" value="1"/>
</dbReference>
<dbReference type="Pfam" id="PF00646">
    <property type="entry name" value="F-box"/>
    <property type="match status" value="2"/>
</dbReference>
<dbReference type="InterPro" id="IPR001810">
    <property type="entry name" value="F-box_dom"/>
</dbReference>
<accession>A0AAD8R6H3</accession>
<evidence type="ECO:0000259" key="1">
    <source>
        <dbReference type="SMART" id="SM00256"/>
    </source>
</evidence>
<dbReference type="SMART" id="SM00256">
    <property type="entry name" value="FBOX"/>
    <property type="match status" value="2"/>
</dbReference>
<dbReference type="Gene3D" id="1.20.1280.50">
    <property type="match status" value="2"/>
</dbReference>
<protein>
    <recommendedName>
        <fullName evidence="1">F-box domain-containing protein</fullName>
    </recommendedName>
</protein>
<comment type="caution">
    <text evidence="2">The sequence shown here is derived from an EMBL/GenBank/DDBJ whole genome shotgun (WGS) entry which is preliminary data.</text>
</comment>
<evidence type="ECO:0000313" key="2">
    <source>
        <dbReference type="EMBL" id="KAK1614319.1"/>
    </source>
</evidence>
<dbReference type="EMBL" id="JAUUTY010000006">
    <property type="protein sequence ID" value="KAK1614319.1"/>
    <property type="molecule type" value="Genomic_DNA"/>
</dbReference>
<dbReference type="Proteomes" id="UP001231189">
    <property type="component" value="Unassembled WGS sequence"/>
</dbReference>
<evidence type="ECO:0000313" key="3">
    <source>
        <dbReference type="Proteomes" id="UP001231189"/>
    </source>
</evidence>
<dbReference type="InterPro" id="IPR036047">
    <property type="entry name" value="F-box-like_dom_sf"/>
</dbReference>
<dbReference type="InterPro" id="IPR017451">
    <property type="entry name" value="F-box-assoc_interact_dom"/>
</dbReference>
<sequence>MSNMAKENQDSLLMLPEDTIVMEILSYLPAKSVGRLRSVSRAWHAALSSTTFVELHRRRANRSGQPRLFFCPGGGDDEDVHVWQHGAGGGPAKKLAPKPDEFWDPAPLTKPLHGLLLVRSKSYLVYNPCTGSTLVLPDSAAPMKRSRRRETATQPMPTSFFRVCYGLGYCSVTSEYKVVRVFSDSYNDVDPPCSEVYVLGKPAYWRPTAQQPPPPMCIVRDDKPGVFLKGYLHFLCEDGRIITFHLGNETFGVLLPRPPPPVRQDDVTEMVELHGTLCVCHGFIGDHDGLYRVWMLQGDQEPRRWKLLCSIDLMAWTEPERIRMETGGFSLDNLCWIAPLYMFDSDNDGHQKIMFGTGNRTAFTVDANGGTMEILFKADDDAITNSFANCDHPSLGLFEESLVPVGRTVEEIAFSSPANQAWFHILKWMPARSVANLSLVCREWRAMIMTDRFIRSHILHANLNKSPRIRMIINPPVVGYIDLQFFSDLGAPACGLSLPCSQPCHGLNVGGSRIGSFVCNPIMGYSEDIWFEEDEDMSFSGRIGLGYNSKTSKHVLVLAQYKSYLATLEYHLECKLRYVEENEWRPIDPPPRPVLASTAPTFANGKICWLVEPNLGQVSPTCEVVAFNVESEEFEVLQGPQCNHPVGRMSILCLKGALCVACSNKSINVIDIWMMKEDNGTWLREYHIDLTKFYPEYSSEETTPLAIDPKDGRILLSTGWSLGYYDPKTAALETIYNMGMQDDRWKFSPIICDESLIFTLGLA</sequence>
<dbReference type="InterPro" id="IPR050796">
    <property type="entry name" value="SCF_F-box_component"/>
</dbReference>
<feature type="domain" description="F-box" evidence="1">
    <location>
        <begin position="15"/>
        <end position="56"/>
    </location>
</feature>
<dbReference type="InterPro" id="IPR013187">
    <property type="entry name" value="F-box-assoc_dom_typ3"/>
</dbReference>
<dbReference type="PANTHER" id="PTHR31672">
    <property type="entry name" value="BNACNNG10540D PROTEIN"/>
    <property type="match status" value="1"/>
</dbReference>
<dbReference type="Pfam" id="PF08268">
    <property type="entry name" value="FBA_3"/>
    <property type="match status" value="2"/>
</dbReference>
<dbReference type="AlphaFoldDB" id="A0AAD8R6H3"/>
<reference evidence="2" key="1">
    <citation type="submission" date="2023-07" db="EMBL/GenBank/DDBJ databases">
        <title>A chromosome-level genome assembly of Lolium multiflorum.</title>
        <authorList>
            <person name="Chen Y."/>
            <person name="Copetti D."/>
            <person name="Kolliker R."/>
            <person name="Studer B."/>
        </authorList>
    </citation>
    <scope>NUCLEOTIDE SEQUENCE</scope>
    <source>
        <strain evidence="2">02402/16</strain>
        <tissue evidence="2">Leaf</tissue>
    </source>
</reference>
<dbReference type="SUPFAM" id="SSF81383">
    <property type="entry name" value="F-box domain"/>
    <property type="match status" value="2"/>
</dbReference>
<name>A0AAD8R6H3_LOLMU</name>
<keyword evidence="3" id="KW-1185">Reference proteome</keyword>
<dbReference type="NCBIfam" id="TIGR01640">
    <property type="entry name" value="F_box_assoc_1"/>
    <property type="match status" value="2"/>
</dbReference>
<feature type="domain" description="F-box" evidence="1">
    <location>
        <begin position="419"/>
        <end position="457"/>
    </location>
</feature>